<dbReference type="FunFam" id="3.30.160.60:FF:002490">
    <property type="entry name" value="Krueppel protein"/>
    <property type="match status" value="1"/>
</dbReference>
<evidence type="ECO:0000256" key="4">
    <source>
        <dbReference type="ARBA" id="ARBA00022833"/>
    </source>
</evidence>
<dbReference type="Gene3D" id="3.30.160.60">
    <property type="entry name" value="Classic Zinc Finger"/>
    <property type="match status" value="4"/>
</dbReference>
<dbReference type="SMART" id="SM00355">
    <property type="entry name" value="ZnF_C2H2"/>
    <property type="match status" value="4"/>
</dbReference>
<sequence length="782" mass="87822">MGSTETQNNGAGGQRQEQDSAQSKDKMPPPQGQPVNHPNTLTSLNQPPGSGQRQDSLSMYTNFNQPRLSTDSSISSFLNIDNQPDNRGSTSQMGQVPSNTGQELPYTRGFSIVNNLWNAPAPHPQNDVAFTTTRRQSEQLEPFMPKFNTSSFSQPSKGLQQQRQQFQQPQLQQGQQSQSVQQQQSQQQQQQQLQQQYQQQQAQQQHQQAQQQQQQSQASQHGQQSQFQQGTQNSQSQGHLQGSINNALGRPESVSSSKRNSLYFPTSDADLDFFNTGKRNSIAMKPPLIKPNGSGQNQQVNGADDMEVPFFQGPLSRKNSIKFNPEDFADFQFKRRDSSVRATLDNSNYMPAPPKRINDGSLSPIEHQMVDNEDVEDVETRLHKHLYSLVDNVKLDKSPPKKKQKATKKQKKATQTGKKVNDDEHQHHLDNGQMQSDNGAHMQSLTPLNNSISSMDDSKPLLGATKVDQLMLVIQARKNGVTDKVPRSADGSLLLESAPSIIPPLSQLVGGVEKPKSKGVKQFQCPYCHKYFTQSTHLEVHVRSHIGYKPFSCEFCGKRFTQGGNLRTHIRLHTGEKPYECERCGRKFSRKGNLAAHKLTHDNLKPFECKLDDCNKNFTQLGNMKAHQNRFHLQTLNRLTQRLAEMDPNENISQKERELLDYFASIYRNSNRGIKGRGKGNQNIVPLNSFDKHQQMDDPSVRVAAKALGSLTQSKQPSPMTYETTSNSSIPDKNNQFSFQDNETQLDDAAYAATGALGLGSRNTKTPSQKEKVHFKDVNFIR</sequence>
<evidence type="ECO:0000256" key="3">
    <source>
        <dbReference type="ARBA" id="ARBA00022771"/>
    </source>
</evidence>
<reference evidence="8 9" key="1">
    <citation type="journal article" date="2004" name="Nature">
        <title>Genome evolution in yeasts.</title>
        <authorList>
            <consortium name="Genolevures"/>
            <person name="Dujon B."/>
            <person name="Sherman D."/>
            <person name="Fischer G."/>
            <person name="Durrens P."/>
            <person name="Casaregola S."/>
            <person name="Lafontaine I."/>
            <person name="de Montigny J."/>
            <person name="Marck C."/>
            <person name="Neuveglise C."/>
            <person name="Talla E."/>
            <person name="Goffard N."/>
            <person name="Frangeul L."/>
            <person name="Aigle M."/>
            <person name="Anthouard V."/>
            <person name="Babour A."/>
            <person name="Barbe V."/>
            <person name="Barnay S."/>
            <person name="Blanchin S."/>
            <person name="Beckerich J.M."/>
            <person name="Beyne E."/>
            <person name="Bleykasten C."/>
            <person name="Boisrame A."/>
            <person name="Boyer J."/>
            <person name="Cattolico L."/>
            <person name="Confanioleri F."/>
            <person name="de Daruvar A."/>
            <person name="Despons L."/>
            <person name="Fabre E."/>
            <person name="Fairhead C."/>
            <person name="Ferry-Dumazet H."/>
            <person name="Groppi A."/>
            <person name="Hantraye F."/>
            <person name="Hennequin C."/>
            <person name="Jauniaux N."/>
            <person name="Joyet P."/>
            <person name="Kachouri R."/>
            <person name="Kerrest A."/>
            <person name="Koszul R."/>
            <person name="Lemaire M."/>
            <person name="Lesur I."/>
            <person name="Ma L."/>
            <person name="Muller H."/>
            <person name="Nicaud J.M."/>
            <person name="Nikolski M."/>
            <person name="Oztas S."/>
            <person name="Ozier-Kalogeropoulos O."/>
            <person name="Pellenz S."/>
            <person name="Potier S."/>
            <person name="Richard G.F."/>
            <person name="Straub M.L."/>
            <person name="Suleau A."/>
            <person name="Swennene D."/>
            <person name="Tekaia F."/>
            <person name="Wesolowski-Louvel M."/>
            <person name="Westhof E."/>
            <person name="Wirth B."/>
            <person name="Zeniou-Meyer M."/>
            <person name="Zivanovic I."/>
            <person name="Bolotin-Fukuhara M."/>
            <person name="Thierry A."/>
            <person name="Bouchier C."/>
            <person name="Caudron B."/>
            <person name="Scarpelli C."/>
            <person name="Gaillardin C."/>
            <person name="Weissenbach J."/>
            <person name="Wincker P."/>
            <person name="Souciet J.L."/>
        </authorList>
    </citation>
    <scope>NUCLEOTIDE SEQUENCE [LARGE SCALE GENOMIC DNA]</scope>
    <source>
        <strain evidence="9">ATCC 8585 / CBS 2359 / DSM 70799 / NBRC 1267 / NRRL Y-1140 / WM37</strain>
    </source>
</reference>
<dbReference type="EMBL" id="CR382126">
    <property type="protein sequence ID" value="CAG98847.1"/>
    <property type="molecule type" value="Genomic_DNA"/>
</dbReference>
<evidence type="ECO:0000256" key="1">
    <source>
        <dbReference type="ARBA" id="ARBA00022723"/>
    </source>
</evidence>
<name>Q6CIV0_KLULA</name>
<feature type="region of interest" description="Disordered" evidence="6">
    <location>
        <begin position="1"/>
        <end position="106"/>
    </location>
</feature>
<evidence type="ECO:0000313" key="8">
    <source>
        <dbReference type="EMBL" id="CAG98847.1"/>
    </source>
</evidence>
<feature type="compositionally biased region" description="Basic and acidic residues" evidence="6">
    <location>
        <begin position="16"/>
        <end position="27"/>
    </location>
</feature>
<dbReference type="GO" id="GO:0000981">
    <property type="term" value="F:DNA-binding transcription factor activity, RNA polymerase II-specific"/>
    <property type="evidence" value="ECO:0007669"/>
    <property type="project" value="TreeGrafter"/>
</dbReference>
<feature type="compositionally biased region" description="Polar residues" evidence="6">
    <location>
        <begin position="432"/>
        <end position="443"/>
    </location>
</feature>
<keyword evidence="1" id="KW-0479">Metal-binding</keyword>
<dbReference type="PANTHER" id="PTHR23235:SF120">
    <property type="entry name" value="KRUPPEL-LIKE FACTOR 15"/>
    <property type="match status" value="1"/>
</dbReference>
<dbReference type="GO" id="GO:0008270">
    <property type="term" value="F:zinc ion binding"/>
    <property type="evidence" value="ECO:0007669"/>
    <property type="project" value="UniProtKB-KW"/>
</dbReference>
<feature type="region of interest" description="Disordered" evidence="6">
    <location>
        <begin position="145"/>
        <end position="173"/>
    </location>
</feature>
<feature type="region of interest" description="Disordered" evidence="6">
    <location>
        <begin position="391"/>
        <end position="443"/>
    </location>
</feature>
<accession>Q6CIV0</accession>
<feature type="domain" description="C2H2-type" evidence="7">
    <location>
        <begin position="607"/>
        <end position="632"/>
    </location>
</feature>
<feature type="compositionally biased region" description="Polar residues" evidence="6">
    <location>
        <begin position="33"/>
        <end position="102"/>
    </location>
</feature>
<feature type="compositionally biased region" description="Low complexity" evidence="6">
    <location>
        <begin position="212"/>
        <end position="237"/>
    </location>
</feature>
<dbReference type="eggNOG" id="KOG1721">
    <property type="taxonomic scope" value="Eukaryota"/>
</dbReference>
<dbReference type="STRING" id="284590.Q6CIV0"/>
<feature type="domain" description="C2H2-type" evidence="7">
    <location>
        <begin position="579"/>
        <end position="606"/>
    </location>
</feature>
<dbReference type="KEGG" id="kla:KLLA0_F23782g"/>
<dbReference type="FunFam" id="3.30.160.60:FF:002157">
    <property type="entry name" value="Transcription factor"/>
    <property type="match status" value="1"/>
</dbReference>
<feature type="domain" description="C2H2-type" evidence="7">
    <location>
        <begin position="551"/>
        <end position="578"/>
    </location>
</feature>
<dbReference type="PaxDb" id="284590-Q6CIV0"/>
<dbReference type="FunFam" id="3.30.160.60:FF:001907">
    <property type="entry name" value="AZF1 (YOR113W)"/>
    <property type="match status" value="1"/>
</dbReference>
<dbReference type="PROSITE" id="PS00028">
    <property type="entry name" value="ZINC_FINGER_C2H2_1"/>
    <property type="match status" value="4"/>
</dbReference>
<evidence type="ECO:0000256" key="6">
    <source>
        <dbReference type="SAM" id="MobiDB-lite"/>
    </source>
</evidence>
<dbReference type="SUPFAM" id="SSF57667">
    <property type="entry name" value="beta-beta-alpha zinc fingers"/>
    <property type="match status" value="2"/>
</dbReference>
<dbReference type="InterPro" id="IPR036236">
    <property type="entry name" value="Znf_C2H2_sf"/>
</dbReference>
<dbReference type="Proteomes" id="UP000000598">
    <property type="component" value="Chromosome F"/>
</dbReference>
<gene>
    <name evidence="8" type="ORF">KLLA0_F23782g</name>
</gene>
<dbReference type="InParanoid" id="Q6CIV0"/>
<feature type="compositionally biased region" description="Basic and acidic residues" evidence="6">
    <location>
        <begin position="419"/>
        <end position="430"/>
    </location>
</feature>
<feature type="compositionally biased region" description="Polar residues" evidence="6">
    <location>
        <begin position="147"/>
        <end position="159"/>
    </location>
</feature>
<feature type="compositionally biased region" description="Polar residues" evidence="6">
    <location>
        <begin position="253"/>
        <end position="264"/>
    </location>
</feature>
<dbReference type="GO" id="GO:0045893">
    <property type="term" value="P:positive regulation of DNA-templated transcription"/>
    <property type="evidence" value="ECO:0007669"/>
    <property type="project" value="UniProtKB-ARBA"/>
</dbReference>
<keyword evidence="3 5" id="KW-0863">Zinc-finger</keyword>
<dbReference type="FunFam" id="3.30.160.60:FF:001732">
    <property type="entry name" value="Zgc:162936"/>
    <property type="match status" value="1"/>
</dbReference>
<feature type="region of interest" description="Disordered" evidence="6">
    <location>
        <begin position="212"/>
        <end position="267"/>
    </location>
</feature>
<feature type="region of interest" description="Disordered" evidence="6">
    <location>
        <begin position="713"/>
        <end position="738"/>
    </location>
</feature>
<dbReference type="InterPro" id="IPR013087">
    <property type="entry name" value="Znf_C2H2_type"/>
</dbReference>
<dbReference type="Pfam" id="PF00096">
    <property type="entry name" value="zf-C2H2"/>
    <property type="match status" value="4"/>
</dbReference>
<feature type="domain" description="C2H2-type" evidence="7">
    <location>
        <begin position="523"/>
        <end position="550"/>
    </location>
</feature>
<keyword evidence="9" id="KW-1185">Reference proteome</keyword>
<dbReference type="PROSITE" id="PS50157">
    <property type="entry name" value="ZINC_FINGER_C2H2_2"/>
    <property type="match status" value="4"/>
</dbReference>
<dbReference type="FunCoup" id="Q6CIV0">
    <property type="interactions" value="231"/>
</dbReference>
<evidence type="ECO:0000259" key="7">
    <source>
        <dbReference type="PROSITE" id="PS50157"/>
    </source>
</evidence>
<proteinExistence type="predicted"/>
<keyword evidence="4" id="KW-0862">Zinc</keyword>
<dbReference type="AlphaFoldDB" id="Q6CIV0"/>
<evidence type="ECO:0000313" key="9">
    <source>
        <dbReference type="Proteomes" id="UP000000598"/>
    </source>
</evidence>
<feature type="compositionally biased region" description="Low complexity" evidence="6">
    <location>
        <begin position="160"/>
        <end position="173"/>
    </location>
</feature>
<dbReference type="OMA" id="YCHKCFT"/>
<dbReference type="PANTHER" id="PTHR23235">
    <property type="entry name" value="KRUEPPEL-LIKE TRANSCRIPTION FACTOR"/>
    <property type="match status" value="1"/>
</dbReference>
<evidence type="ECO:0000256" key="2">
    <source>
        <dbReference type="ARBA" id="ARBA00022737"/>
    </source>
</evidence>
<keyword evidence="2" id="KW-0677">Repeat</keyword>
<protein>
    <submittedName>
        <fullName evidence="8">KLLA0F23782p</fullName>
    </submittedName>
</protein>
<dbReference type="HOGENOM" id="CLU_010433_1_0_1"/>
<organism evidence="8 9">
    <name type="scientific">Kluyveromyces lactis (strain ATCC 8585 / CBS 2359 / DSM 70799 / NBRC 1267 / NRRL Y-1140 / WM37)</name>
    <name type="common">Yeast</name>
    <name type="synonym">Candida sphaerica</name>
    <dbReference type="NCBI Taxonomy" id="284590"/>
    <lineage>
        <taxon>Eukaryota</taxon>
        <taxon>Fungi</taxon>
        <taxon>Dikarya</taxon>
        <taxon>Ascomycota</taxon>
        <taxon>Saccharomycotina</taxon>
        <taxon>Saccharomycetes</taxon>
        <taxon>Saccharomycetales</taxon>
        <taxon>Saccharomycetaceae</taxon>
        <taxon>Kluyveromyces</taxon>
    </lineage>
</organism>
<evidence type="ECO:0000256" key="5">
    <source>
        <dbReference type="PROSITE-ProRule" id="PRU00042"/>
    </source>
</evidence>
<dbReference type="GO" id="GO:0005694">
    <property type="term" value="C:chromosome"/>
    <property type="evidence" value="ECO:0007669"/>
    <property type="project" value="UniProtKB-ARBA"/>
</dbReference>
<feature type="compositionally biased region" description="Basic residues" evidence="6">
    <location>
        <begin position="400"/>
        <end position="412"/>
    </location>
</feature>
<dbReference type="GO" id="GO:0000978">
    <property type="term" value="F:RNA polymerase II cis-regulatory region sequence-specific DNA binding"/>
    <property type="evidence" value="ECO:0007669"/>
    <property type="project" value="TreeGrafter"/>
</dbReference>